<sequence length="436" mass="49016">MDKDFIKLAVVVQCLLERGPELKRVDSSFKSKDTLSNLTDPVLQRFPLGRFSSSPELPSSKPLPCCNIWVWVERRVLHSPALLCYLGRLLFSEQNCNSDLSSNICDLKHDGWTVKGNNVPGQTKSVKQTLTVVLKGVWTSLIMWLFYSLIPCLLTGEVAALPAPQNLSVHSTNMKHLLMWSPVVLAEETVYYSVEYQGEYESLYTSHIWIPSKWCSLTEGPECDVSDDITATVPYNLRVRAILGSQTSAWSILEEPFNRNSTILTLPGMKVSKDGFHLVIELEDLGPQFEFLVVYWRKELVTKEHDKVVRRGGIPVPLETMEPGAPYCVKAQALVKAIGRNSAFSQEECVEVQGEALPLMLALFAFVGFMLILVVVPLSIWKMGRLLQYSCCPMVVLPDTLKITNSPQKLISCRREEVDACALEVLSSEELFRAWI</sequence>
<protein>
    <submittedName>
        <fullName evidence="5">Interleukin-20 receptor subunit beta</fullName>
    </submittedName>
</protein>
<keyword evidence="1" id="KW-0472">Membrane</keyword>
<dbReference type="Proteomes" id="UP000694906">
    <property type="component" value="Unplaced"/>
</dbReference>
<dbReference type="CTD" id="53833"/>
<dbReference type="SUPFAM" id="SSF49265">
    <property type="entry name" value="Fibronectin type III"/>
    <property type="match status" value="2"/>
</dbReference>
<dbReference type="InterPro" id="IPR015373">
    <property type="entry name" value="Interferon/interleukin_rcp_dom"/>
</dbReference>
<keyword evidence="1" id="KW-0812">Transmembrane</keyword>
<dbReference type="GeneID" id="101721740"/>
<evidence type="ECO:0000313" key="5">
    <source>
        <dbReference type="RefSeq" id="XP_012932674.2"/>
    </source>
</evidence>
<proteinExistence type="predicted"/>
<dbReference type="InterPro" id="IPR003961">
    <property type="entry name" value="FN3_dom"/>
</dbReference>
<keyword evidence="4" id="KW-1185">Reference proteome</keyword>
<dbReference type="GO" id="GO:0004896">
    <property type="term" value="F:cytokine receptor activity"/>
    <property type="evidence" value="ECO:0007669"/>
    <property type="project" value="TreeGrafter"/>
</dbReference>
<feature type="transmembrane region" description="Helical" evidence="1">
    <location>
        <begin position="356"/>
        <end position="380"/>
    </location>
</feature>
<dbReference type="FunFam" id="2.60.40.10:FF:001006">
    <property type="entry name" value="Interleukin 20 receptor subunit beta"/>
    <property type="match status" value="1"/>
</dbReference>
<dbReference type="AlphaFoldDB" id="A0AAX6R343"/>
<accession>A0AAX6R343</accession>
<dbReference type="InterPro" id="IPR050650">
    <property type="entry name" value="Type-II_Cytokine-TF_Rcpt"/>
</dbReference>
<dbReference type="GO" id="GO:0005886">
    <property type="term" value="C:plasma membrane"/>
    <property type="evidence" value="ECO:0007669"/>
    <property type="project" value="TreeGrafter"/>
</dbReference>
<feature type="domain" description="Interferon/interleukin receptor" evidence="3">
    <location>
        <begin position="282"/>
        <end position="352"/>
    </location>
</feature>
<dbReference type="PANTHER" id="PTHR20859">
    <property type="entry name" value="INTERFERON/INTERLEUKIN RECEPTOR"/>
    <property type="match status" value="1"/>
</dbReference>
<evidence type="ECO:0000259" key="3">
    <source>
        <dbReference type="Pfam" id="PF09294"/>
    </source>
</evidence>
<gene>
    <name evidence="5" type="primary">Il20rb</name>
</gene>
<evidence type="ECO:0000259" key="2">
    <source>
        <dbReference type="Pfam" id="PF01108"/>
    </source>
</evidence>
<dbReference type="KEGG" id="hgl:101721740"/>
<evidence type="ECO:0000256" key="1">
    <source>
        <dbReference type="SAM" id="Phobius"/>
    </source>
</evidence>
<dbReference type="GO" id="GO:0042015">
    <property type="term" value="F:interleukin-20 binding"/>
    <property type="evidence" value="ECO:0007669"/>
    <property type="project" value="TreeGrafter"/>
</dbReference>
<keyword evidence="1" id="KW-1133">Transmembrane helix</keyword>
<dbReference type="PANTHER" id="PTHR20859:SF48">
    <property type="entry name" value="INTERLEUKIN-20 RECEPTOR SUBUNIT BETA"/>
    <property type="match status" value="1"/>
</dbReference>
<dbReference type="Pfam" id="PF09294">
    <property type="entry name" value="Interfer-bind"/>
    <property type="match status" value="1"/>
</dbReference>
<keyword evidence="5" id="KW-0675">Receptor</keyword>
<dbReference type="FunFam" id="2.60.40.10:FF:001093">
    <property type="entry name" value="Interleukin 20 receptor subunit beta"/>
    <property type="match status" value="1"/>
</dbReference>
<reference evidence="5" key="1">
    <citation type="submission" date="2025-08" db="UniProtKB">
        <authorList>
            <consortium name="RefSeq"/>
        </authorList>
    </citation>
    <scope>IDENTIFICATION</scope>
</reference>
<dbReference type="InterPro" id="IPR013783">
    <property type="entry name" value="Ig-like_fold"/>
</dbReference>
<dbReference type="Gene3D" id="2.60.40.10">
    <property type="entry name" value="Immunoglobulins"/>
    <property type="match status" value="2"/>
</dbReference>
<evidence type="ECO:0000313" key="4">
    <source>
        <dbReference type="Proteomes" id="UP000694906"/>
    </source>
</evidence>
<dbReference type="InterPro" id="IPR036116">
    <property type="entry name" value="FN3_sf"/>
</dbReference>
<name>A0AAX6R343_HETGA</name>
<dbReference type="RefSeq" id="XP_012932674.2">
    <property type="nucleotide sequence ID" value="XM_013077220.2"/>
</dbReference>
<dbReference type="Pfam" id="PF01108">
    <property type="entry name" value="Tissue_fac"/>
    <property type="match status" value="1"/>
</dbReference>
<organism evidence="4 5">
    <name type="scientific">Heterocephalus glaber</name>
    <name type="common">Naked mole rat</name>
    <dbReference type="NCBI Taxonomy" id="10181"/>
    <lineage>
        <taxon>Eukaryota</taxon>
        <taxon>Metazoa</taxon>
        <taxon>Chordata</taxon>
        <taxon>Craniata</taxon>
        <taxon>Vertebrata</taxon>
        <taxon>Euteleostomi</taxon>
        <taxon>Mammalia</taxon>
        <taxon>Eutheria</taxon>
        <taxon>Euarchontoglires</taxon>
        <taxon>Glires</taxon>
        <taxon>Rodentia</taxon>
        <taxon>Hystricomorpha</taxon>
        <taxon>Bathyergidae</taxon>
        <taxon>Heterocephalus</taxon>
    </lineage>
</organism>
<feature type="domain" description="Fibronectin type-III" evidence="2">
    <location>
        <begin position="142"/>
        <end position="250"/>
    </location>
</feature>